<feature type="domain" description="CP-type G" evidence="4">
    <location>
        <begin position="10"/>
        <end position="163"/>
    </location>
</feature>
<dbReference type="InterPro" id="IPR027417">
    <property type="entry name" value="P-loop_NTPase"/>
</dbReference>
<dbReference type="AlphaFoldDB" id="A0A0F7CL51"/>
<dbReference type="PRINTS" id="PR00326">
    <property type="entry name" value="GTP1OBG"/>
</dbReference>
<dbReference type="PANTHER" id="PTHR11089">
    <property type="entry name" value="GTP-BINDING PROTEIN-RELATED"/>
    <property type="match status" value="1"/>
</dbReference>
<keyword evidence="2 3" id="KW-0342">GTP-binding</keyword>
<dbReference type="GO" id="GO:0005525">
    <property type="term" value="F:GTP binding"/>
    <property type="evidence" value="ECO:0007669"/>
    <property type="project" value="UniProtKB-KW"/>
</dbReference>
<dbReference type="InterPro" id="IPR023179">
    <property type="entry name" value="GTP-bd_ortho_bundle_sf"/>
</dbReference>
<dbReference type="PIRSF" id="PIRSF006230">
    <property type="entry name" value="MG442"/>
    <property type="match status" value="1"/>
</dbReference>
<dbReference type="SUPFAM" id="SSF52540">
    <property type="entry name" value="P-loop containing nucleoside triphosphate hydrolases"/>
    <property type="match status" value="1"/>
</dbReference>
<dbReference type="Proteomes" id="UP000067434">
    <property type="component" value="Chromosome"/>
</dbReference>
<dbReference type="InterPro" id="IPR016478">
    <property type="entry name" value="GTPase_MTG1"/>
</dbReference>
<dbReference type="Gene3D" id="3.40.50.300">
    <property type="entry name" value="P-loop containing nucleotide triphosphate hydrolases"/>
    <property type="match status" value="1"/>
</dbReference>
<dbReference type="Gene3D" id="1.10.1580.10">
    <property type="match status" value="1"/>
</dbReference>
<dbReference type="OrthoDB" id="372125at2157"/>
<evidence type="ECO:0000256" key="2">
    <source>
        <dbReference type="ARBA" id="ARBA00023134"/>
    </source>
</evidence>
<evidence type="ECO:0000256" key="3">
    <source>
        <dbReference type="PIRNR" id="PIRNR006230"/>
    </source>
</evidence>
<evidence type="ECO:0000259" key="4">
    <source>
        <dbReference type="PROSITE" id="PS51721"/>
    </source>
</evidence>
<dbReference type="HOGENOM" id="CLU_011106_1_2_2"/>
<dbReference type="InterPro" id="IPR030378">
    <property type="entry name" value="G_CP_dom"/>
</dbReference>
<dbReference type="STRING" id="1550241.MA03_05290"/>
<dbReference type="InterPro" id="IPR006073">
    <property type="entry name" value="GTP-bd"/>
</dbReference>
<sequence length="263" mass="29225">MSQRTSPGSWRLLRKIIAKSDVVVEVLDARDPWGTRSPQLEKLADTLGKPLVIVVNKADLVPKNIAEKWKKILSKERPTVFISASKRLGTRRLWKVLREASGKRPLVVAVTGIPNVGKSTIINYLKGAHAVGTSPIPGYTRNATRLRVARWLSVIDTPGIIPPKLGELALISALRPESLDDPIPVAFRLLELIGKKNPKLLESLYGVEWQQDAQNFLEKLALRRGLLGKGGVPLIEEAARIIIRDWQTGRNTFFLEPEDYGLA</sequence>
<comment type="similarity">
    <text evidence="3">Belongs to the TRAFAC class YlqF/YawG GTPase family. MTG1 subfamily.</text>
</comment>
<reference evidence="5 6" key="1">
    <citation type="journal article" date="2015" name="Stand. Genomic Sci.">
        <title>Complete genome sequence of and proposal of Thermofilum uzonense sp. nov. a novel hyperthermophilic crenarchaeon and emended description of the genus Thermofilum.</title>
        <authorList>
            <person name="Toshchakov S.V."/>
            <person name="Korzhenkov A.A."/>
            <person name="Samarov N.I."/>
            <person name="Mazunin I.O."/>
            <person name="Mozhey O.I."/>
            <person name="Shmyr I.S."/>
            <person name="Derbikova K.S."/>
            <person name="Taranov E.A."/>
            <person name="Dominova I.N."/>
            <person name="Bonch-Osmolovskaya E.A."/>
            <person name="Patrushev M.V."/>
            <person name="Podosokorskaya O.A."/>
            <person name="Kublanov I.V."/>
        </authorList>
    </citation>
    <scope>NUCLEOTIDE SEQUENCE [LARGE SCALE GENOMIC DNA]</scope>
    <source>
        <strain evidence="5 6">1807-2</strain>
    </source>
</reference>
<dbReference type="GeneID" id="25401623"/>
<evidence type="ECO:0000256" key="1">
    <source>
        <dbReference type="ARBA" id="ARBA00022741"/>
    </source>
</evidence>
<dbReference type="InterPro" id="IPR050755">
    <property type="entry name" value="TRAFAC_YlqF/YawG_RiboMat"/>
</dbReference>
<dbReference type="PATRIC" id="fig|1550241.5.peg.1113"/>
<dbReference type="CDD" id="cd01859">
    <property type="entry name" value="MJ1464"/>
    <property type="match status" value="1"/>
</dbReference>
<proteinExistence type="inferred from homology"/>
<protein>
    <recommendedName>
        <fullName evidence="4">CP-type G domain-containing protein</fullName>
    </recommendedName>
</protein>
<gene>
    <name evidence="5" type="ORF">MA03_05290</name>
</gene>
<dbReference type="EMBL" id="CP009961">
    <property type="protein sequence ID" value="AKG38801.1"/>
    <property type="molecule type" value="Genomic_DNA"/>
</dbReference>
<dbReference type="RefSeq" id="WP_052884273.1">
    <property type="nucleotide sequence ID" value="NZ_CP009961.1"/>
</dbReference>
<dbReference type="PROSITE" id="PS51721">
    <property type="entry name" value="G_CP"/>
    <property type="match status" value="1"/>
</dbReference>
<accession>A0A0F7CL51</accession>
<keyword evidence="6" id="KW-1185">Reference proteome</keyword>
<organism evidence="5 6">
    <name type="scientific">Infirmifilum uzonense</name>
    <dbReference type="NCBI Taxonomy" id="1550241"/>
    <lineage>
        <taxon>Archaea</taxon>
        <taxon>Thermoproteota</taxon>
        <taxon>Thermoprotei</taxon>
        <taxon>Thermofilales</taxon>
        <taxon>Thermofilaceae</taxon>
        <taxon>Infirmifilum</taxon>
    </lineage>
</organism>
<keyword evidence="1 3" id="KW-0547">Nucleotide-binding</keyword>
<dbReference type="Pfam" id="PF01926">
    <property type="entry name" value="MMR_HSR1"/>
    <property type="match status" value="1"/>
</dbReference>
<dbReference type="PANTHER" id="PTHR11089:SF30">
    <property type="entry name" value="GUANINE NUCLEOTIDE-BINDING PROTEIN-LIKE 3 HOMOLOG"/>
    <property type="match status" value="1"/>
</dbReference>
<name>A0A0F7CL51_9CREN</name>
<dbReference type="KEGG" id="thf:MA03_05290"/>
<evidence type="ECO:0000313" key="6">
    <source>
        <dbReference type="Proteomes" id="UP000067434"/>
    </source>
</evidence>
<evidence type="ECO:0000313" key="5">
    <source>
        <dbReference type="EMBL" id="AKG38801.1"/>
    </source>
</evidence>